<feature type="compositionally biased region" description="Polar residues" evidence="4">
    <location>
        <begin position="414"/>
        <end position="423"/>
    </location>
</feature>
<dbReference type="SUPFAM" id="SSF111369">
    <property type="entry name" value="HlyD-like secretion proteins"/>
    <property type="match status" value="3"/>
</dbReference>
<evidence type="ECO:0000256" key="2">
    <source>
        <dbReference type="ARBA" id="ARBA00023054"/>
    </source>
</evidence>
<evidence type="ECO:0000256" key="5">
    <source>
        <dbReference type="SAM" id="Phobius"/>
    </source>
</evidence>
<evidence type="ECO:0000313" key="9">
    <source>
        <dbReference type="Proteomes" id="UP000186868"/>
    </source>
</evidence>
<evidence type="ECO:0000259" key="7">
    <source>
        <dbReference type="Pfam" id="PF25917"/>
    </source>
</evidence>
<gene>
    <name evidence="8" type="ORF">NIES593_21390</name>
</gene>
<feature type="transmembrane region" description="Helical" evidence="5">
    <location>
        <begin position="29"/>
        <end position="47"/>
    </location>
</feature>
<keyword evidence="5" id="KW-0472">Membrane</keyword>
<feature type="domain" description="Multidrug resistance protein MdtA-like alpha-helical hairpin" evidence="6">
    <location>
        <begin position="164"/>
        <end position="228"/>
    </location>
</feature>
<dbReference type="STRING" id="1921803.NIES593_21390"/>
<dbReference type="InterPro" id="IPR050465">
    <property type="entry name" value="UPF0194_transport"/>
</dbReference>
<accession>A0A1U7H862</accession>
<evidence type="ECO:0000259" key="6">
    <source>
        <dbReference type="Pfam" id="PF25876"/>
    </source>
</evidence>
<dbReference type="Pfam" id="PF25876">
    <property type="entry name" value="HH_MFP_RND"/>
    <property type="match status" value="1"/>
</dbReference>
<dbReference type="InterPro" id="IPR058625">
    <property type="entry name" value="MdtA-like_BSH"/>
</dbReference>
<proteinExistence type="predicted"/>
<evidence type="ECO:0000256" key="4">
    <source>
        <dbReference type="SAM" id="MobiDB-lite"/>
    </source>
</evidence>
<feature type="coiled-coil region" evidence="3">
    <location>
        <begin position="98"/>
        <end position="192"/>
    </location>
</feature>
<sequence length="423" mass="46230">MAQVNLKEKEPEVRVDIPKQKRQLSPQPIVSIGLLAAAIAGTTWYFLSPAPVKPLEVSGRIEGYETNIGAKYAGRINFIAVREGDRVRKGQTIVRMDDQDLKAQLKGAQARLNAAQQQEKQARLQIDVLESQIREIQLNRQQAQGEASGRVLQAESTLASSIAQLNEARANLEQAKAQLKLAQTDRDRYAKLVSQGAVTQQEFDQRQTAFETAQATVQARQSSVESAQKLVRAAQGQLQQAKTAELNPDVRAMQIQSLRTQVAQARLKQAAAQAEVANAQATIQEIQSKISDLNIISPINGVVVTRSVEPGAVVTTGKTLLTVINPDEVYLRGFVPEGEIGKVKVGQRAKVFLDSAPDKPLSAKISAIDTQASFTPENIYFKEDRVRQVFGVKISIDRPNGLAKPGMPADAEIETQTQLSKID</sequence>
<dbReference type="AlphaFoldDB" id="A0A1U7H862"/>
<keyword evidence="2 3" id="KW-0175">Coiled coil</keyword>
<dbReference type="PRINTS" id="PR01490">
    <property type="entry name" value="RTXTOXIND"/>
</dbReference>
<keyword evidence="9" id="KW-1185">Reference proteome</keyword>
<dbReference type="Pfam" id="PF25917">
    <property type="entry name" value="BSH_RND"/>
    <property type="match status" value="1"/>
</dbReference>
<comment type="caution">
    <text evidence="8">The sequence shown here is derived from an EMBL/GenBank/DDBJ whole genome shotgun (WGS) entry which is preliminary data.</text>
</comment>
<dbReference type="OrthoDB" id="9778236at2"/>
<feature type="domain" description="Multidrug resistance protein MdtA-like barrel-sandwich hybrid" evidence="7">
    <location>
        <begin position="67"/>
        <end position="323"/>
    </location>
</feature>
<feature type="region of interest" description="Disordered" evidence="4">
    <location>
        <begin position="401"/>
        <end position="423"/>
    </location>
</feature>
<dbReference type="PANTHER" id="PTHR32347:SF23">
    <property type="entry name" value="BLL5650 PROTEIN"/>
    <property type="match status" value="1"/>
</dbReference>
<keyword evidence="5" id="KW-1133">Transmembrane helix</keyword>
<dbReference type="Gene3D" id="2.40.50.100">
    <property type="match status" value="1"/>
</dbReference>
<keyword evidence="5" id="KW-0812">Transmembrane</keyword>
<dbReference type="GO" id="GO:0030313">
    <property type="term" value="C:cell envelope"/>
    <property type="evidence" value="ECO:0007669"/>
    <property type="project" value="UniProtKB-SubCell"/>
</dbReference>
<reference evidence="8 9" key="1">
    <citation type="submission" date="2016-11" db="EMBL/GenBank/DDBJ databases">
        <title>Draft Genome Sequences of Nine Cyanobacterial Strains from Diverse Habitats.</title>
        <authorList>
            <person name="Zhu T."/>
            <person name="Hou S."/>
            <person name="Lu X."/>
            <person name="Hess W.R."/>
        </authorList>
    </citation>
    <scope>NUCLEOTIDE SEQUENCE [LARGE SCALE GENOMIC DNA]</scope>
    <source>
        <strain evidence="8 9">NIES-593</strain>
    </source>
</reference>
<dbReference type="RefSeq" id="WP_073601524.1">
    <property type="nucleotide sequence ID" value="NZ_MRCB01000043.1"/>
</dbReference>
<organism evidence="8 9">
    <name type="scientific">Hydrococcus rivularis NIES-593</name>
    <dbReference type="NCBI Taxonomy" id="1921803"/>
    <lineage>
        <taxon>Bacteria</taxon>
        <taxon>Bacillati</taxon>
        <taxon>Cyanobacteriota</taxon>
        <taxon>Cyanophyceae</taxon>
        <taxon>Pleurocapsales</taxon>
        <taxon>Hydrococcaceae</taxon>
        <taxon>Hydrococcus</taxon>
    </lineage>
</organism>
<evidence type="ECO:0000313" key="8">
    <source>
        <dbReference type="EMBL" id="OKH19128.1"/>
    </source>
</evidence>
<dbReference type="Gene3D" id="1.10.287.470">
    <property type="entry name" value="Helix hairpin bin"/>
    <property type="match status" value="1"/>
</dbReference>
<name>A0A1U7H862_9CYAN</name>
<evidence type="ECO:0000256" key="1">
    <source>
        <dbReference type="ARBA" id="ARBA00004196"/>
    </source>
</evidence>
<dbReference type="Proteomes" id="UP000186868">
    <property type="component" value="Unassembled WGS sequence"/>
</dbReference>
<dbReference type="PANTHER" id="PTHR32347">
    <property type="entry name" value="EFFLUX SYSTEM COMPONENT YKNX-RELATED"/>
    <property type="match status" value="1"/>
</dbReference>
<evidence type="ECO:0000256" key="3">
    <source>
        <dbReference type="SAM" id="Coils"/>
    </source>
</evidence>
<dbReference type="EMBL" id="MRCB01000043">
    <property type="protein sequence ID" value="OKH19128.1"/>
    <property type="molecule type" value="Genomic_DNA"/>
</dbReference>
<protein>
    <submittedName>
        <fullName evidence="8">Uncharacterized protein</fullName>
    </submittedName>
</protein>
<dbReference type="Gene3D" id="2.40.30.170">
    <property type="match status" value="1"/>
</dbReference>
<dbReference type="InterPro" id="IPR058624">
    <property type="entry name" value="MdtA-like_HH"/>
</dbReference>
<feature type="coiled-coil region" evidence="3">
    <location>
        <begin position="224"/>
        <end position="296"/>
    </location>
</feature>
<comment type="subcellular location">
    <subcellularLocation>
        <location evidence="1">Cell envelope</location>
    </subcellularLocation>
</comment>